<accession>A0ABN5ZX54</accession>
<dbReference type="Proteomes" id="UP000466831">
    <property type="component" value="Chromosome"/>
</dbReference>
<evidence type="ECO:0008006" key="3">
    <source>
        <dbReference type="Google" id="ProtNLM"/>
    </source>
</evidence>
<dbReference type="RefSeq" id="WP_232067476.1">
    <property type="nucleotide sequence ID" value="NZ_AP022584.1"/>
</dbReference>
<dbReference type="Gene3D" id="1.10.357.10">
    <property type="entry name" value="Tetracycline Repressor, domain 2"/>
    <property type="match status" value="1"/>
</dbReference>
<protein>
    <recommendedName>
        <fullName evidence="3">TetR family transcriptional regulator</fullName>
    </recommendedName>
</protein>
<proteinExistence type="predicted"/>
<organism evidence="1 2">
    <name type="scientific">Mycobacterium marseillense</name>
    <dbReference type="NCBI Taxonomy" id="701042"/>
    <lineage>
        <taxon>Bacteria</taxon>
        <taxon>Bacillati</taxon>
        <taxon>Actinomycetota</taxon>
        <taxon>Actinomycetes</taxon>
        <taxon>Mycobacteriales</taxon>
        <taxon>Mycobacteriaceae</taxon>
        <taxon>Mycobacterium</taxon>
        <taxon>Mycobacterium avium complex (MAC)</taxon>
    </lineage>
</organism>
<name>A0ABN5ZX54_9MYCO</name>
<sequence>MAEALLFRQFGSKAALFNEVVFGPLRAFMVEREKLDAETGDELDIEASAKTFVAGLYDLLRANRGLMLTYFATQVFEPDVLKEAGDIPIFLEAIGVMDRMAEKRITGNKRLDRRTKAATKFRVHERINIGSVIAAALFDDLLFAAIPAKPNRNQIVDELARIAVASLPTP</sequence>
<reference evidence="1 2" key="1">
    <citation type="journal article" date="2019" name="Emerg. Microbes Infect.">
        <title>Comprehensive subspecies identification of 175 nontuberculous mycobacteria species based on 7547 genomic profiles.</title>
        <authorList>
            <person name="Matsumoto Y."/>
            <person name="Kinjo T."/>
            <person name="Motooka D."/>
            <person name="Nabeya D."/>
            <person name="Jung N."/>
            <person name="Uechi K."/>
            <person name="Horii T."/>
            <person name="Iida T."/>
            <person name="Fujita J."/>
            <person name="Nakamura S."/>
        </authorList>
    </citation>
    <scope>NUCLEOTIDE SEQUENCE [LARGE SCALE GENOMIC DNA]</scope>
    <source>
        <strain evidence="1 2">JCM 17324</strain>
    </source>
</reference>
<keyword evidence="2" id="KW-1185">Reference proteome</keyword>
<dbReference type="EMBL" id="AP022584">
    <property type="protein sequence ID" value="BBY12558.1"/>
    <property type="molecule type" value="Genomic_DNA"/>
</dbReference>
<evidence type="ECO:0000313" key="1">
    <source>
        <dbReference type="EMBL" id="BBY12558.1"/>
    </source>
</evidence>
<gene>
    <name evidence="1" type="ORF">MMARJ_32980</name>
</gene>
<evidence type="ECO:0000313" key="2">
    <source>
        <dbReference type="Proteomes" id="UP000466831"/>
    </source>
</evidence>